<dbReference type="GO" id="GO:0005886">
    <property type="term" value="C:plasma membrane"/>
    <property type="evidence" value="ECO:0007669"/>
    <property type="project" value="UniProtKB-SubCell"/>
</dbReference>
<dbReference type="RefSeq" id="WP_162673185.1">
    <property type="nucleotide sequence ID" value="NZ_LR593886.1"/>
</dbReference>
<evidence type="ECO:0000256" key="2">
    <source>
        <dbReference type="ARBA" id="ARBA00005811"/>
    </source>
</evidence>
<reference evidence="9 10" key="1">
    <citation type="submission" date="2019-05" db="EMBL/GenBank/DDBJ databases">
        <authorList>
            <consortium name="Science for Life Laboratories"/>
        </authorList>
    </citation>
    <scope>NUCLEOTIDE SEQUENCE [LARGE SCALE GENOMIC DNA]</scope>
    <source>
        <strain evidence="9">Soil9</strain>
    </source>
</reference>
<dbReference type="InterPro" id="IPR003400">
    <property type="entry name" value="ExbD"/>
</dbReference>
<organism evidence="9 10">
    <name type="scientific">Gemmata massiliana</name>
    <dbReference type="NCBI Taxonomy" id="1210884"/>
    <lineage>
        <taxon>Bacteria</taxon>
        <taxon>Pseudomonadati</taxon>
        <taxon>Planctomycetota</taxon>
        <taxon>Planctomycetia</taxon>
        <taxon>Gemmatales</taxon>
        <taxon>Gemmataceae</taxon>
        <taxon>Gemmata</taxon>
    </lineage>
</organism>
<accession>A0A6P2DLD4</accession>
<name>A0A6P2DLD4_9BACT</name>
<comment type="similarity">
    <text evidence="2 7">Belongs to the ExbD/TolR family.</text>
</comment>
<dbReference type="GO" id="GO:0015031">
    <property type="term" value="P:protein transport"/>
    <property type="evidence" value="ECO:0007669"/>
    <property type="project" value="UniProtKB-KW"/>
</dbReference>
<comment type="subcellular location">
    <subcellularLocation>
        <location evidence="1">Cell membrane</location>
        <topology evidence="1">Single-pass membrane protein</topology>
    </subcellularLocation>
    <subcellularLocation>
        <location evidence="7">Cell membrane</location>
        <topology evidence="7">Single-pass type II membrane protein</topology>
    </subcellularLocation>
</comment>
<dbReference type="EMBL" id="LR593886">
    <property type="protein sequence ID" value="VTS03931.1"/>
    <property type="molecule type" value="Genomic_DNA"/>
</dbReference>
<keyword evidence="10" id="KW-1185">Reference proteome</keyword>
<evidence type="ECO:0000256" key="4">
    <source>
        <dbReference type="ARBA" id="ARBA00022692"/>
    </source>
</evidence>
<proteinExistence type="inferred from homology"/>
<dbReference type="AlphaFoldDB" id="A0A6P2DLD4"/>
<dbReference type="PANTHER" id="PTHR30558:SF3">
    <property type="entry name" value="BIOPOLYMER TRANSPORT PROTEIN EXBD-RELATED"/>
    <property type="match status" value="1"/>
</dbReference>
<keyword evidence="6 8" id="KW-0472">Membrane</keyword>
<evidence type="ECO:0008006" key="11">
    <source>
        <dbReference type="Google" id="ProtNLM"/>
    </source>
</evidence>
<dbReference type="KEGG" id="gms:SOIL9_70180"/>
<feature type="transmembrane region" description="Helical" evidence="8">
    <location>
        <begin position="16"/>
        <end position="35"/>
    </location>
</feature>
<evidence type="ECO:0000256" key="7">
    <source>
        <dbReference type="RuleBase" id="RU003879"/>
    </source>
</evidence>
<sequence>MSHGSSDKCEPNFTPLLDLVLQLVMFFMLCANFVMDQTNVEIKLPEAISAKAIESNENYVYYINVNEQGTVLFPPGDTPTDSLGNKLTATDKPKELEVILKRRAEEDKRAAGPGNEDKPLRTLIILRVHKLCPFEKTSAIMRACRAAGYARIQLRAVIYNNPEG</sequence>
<dbReference type="GO" id="GO:0022857">
    <property type="term" value="F:transmembrane transporter activity"/>
    <property type="evidence" value="ECO:0007669"/>
    <property type="project" value="InterPro"/>
</dbReference>
<evidence type="ECO:0000256" key="1">
    <source>
        <dbReference type="ARBA" id="ARBA00004162"/>
    </source>
</evidence>
<keyword evidence="7" id="KW-0653">Protein transport</keyword>
<dbReference type="Pfam" id="PF02472">
    <property type="entry name" value="ExbD"/>
    <property type="match status" value="1"/>
</dbReference>
<keyword evidence="3" id="KW-1003">Cell membrane</keyword>
<evidence type="ECO:0000313" key="10">
    <source>
        <dbReference type="Proteomes" id="UP000464178"/>
    </source>
</evidence>
<keyword evidence="4 7" id="KW-0812">Transmembrane</keyword>
<keyword evidence="5 8" id="KW-1133">Transmembrane helix</keyword>
<gene>
    <name evidence="9" type="ORF">SOIL9_70180</name>
</gene>
<protein>
    <recommendedName>
        <fullName evidence="11">Biopolymer transporter ExbD</fullName>
    </recommendedName>
</protein>
<evidence type="ECO:0000256" key="5">
    <source>
        <dbReference type="ARBA" id="ARBA00022989"/>
    </source>
</evidence>
<evidence type="ECO:0000256" key="8">
    <source>
        <dbReference type="SAM" id="Phobius"/>
    </source>
</evidence>
<evidence type="ECO:0000256" key="6">
    <source>
        <dbReference type="ARBA" id="ARBA00023136"/>
    </source>
</evidence>
<dbReference type="PANTHER" id="PTHR30558">
    <property type="entry name" value="EXBD MEMBRANE COMPONENT OF PMF-DRIVEN MACROMOLECULE IMPORT SYSTEM"/>
    <property type="match status" value="1"/>
</dbReference>
<evidence type="ECO:0000313" key="9">
    <source>
        <dbReference type="EMBL" id="VTS03931.1"/>
    </source>
</evidence>
<keyword evidence="7" id="KW-0813">Transport</keyword>
<dbReference type="Proteomes" id="UP000464178">
    <property type="component" value="Chromosome"/>
</dbReference>
<evidence type="ECO:0000256" key="3">
    <source>
        <dbReference type="ARBA" id="ARBA00022475"/>
    </source>
</evidence>